<comment type="caution">
    <text evidence="1">The sequence shown here is derived from an EMBL/GenBank/DDBJ whole genome shotgun (WGS) entry which is preliminary data.</text>
</comment>
<sequence length="508" mass="58495">MKEKNCTVQDDDMYNTHLETVIVGRPVVIDCYWDKKLHLNQKSYNLSWYRNGNEEPITKITDSRIHQDDNKLWFLSAKFQDSGLYTCVVWESARCYKSIVRVEVSSNTDVQCFHDELYNKAELPIGSNGVIVCPALDSLKDYRNALSIRWYKECKQLDGERFAFHSNDFIINNINSNDSGMYQCKATYIYEGNIYNISRSILVTAVASPKRKRTTILYPRNNTIEAELGSNVFVECNVSTFRDSVISIAWKVNNTLVDDLFKGRIQEGIEKDNNLTEEWLSVVPLNITELKQEDYGERFVCHAGEVAAYISVQPPSAAIHYTGYMAGGLAAVVLITAVLVLIYMLFKIDIILWYRKSCHPFLNKKALVTIIDETIKQSRRLIIILKSESPSYQLLEEAPEQQIALYNALVHDGIKVILIEMDKIKDYSNMPESIQYIKRKHGAIRWKGDFMKSQSYSASTKFWKKVRHSFKRQCSCTMGYTVHTLLDWGRYITVGSGMSLIHRVPVYK</sequence>
<keyword evidence="2" id="KW-1185">Reference proteome</keyword>
<reference evidence="1" key="1">
    <citation type="submission" date="2021-08" db="EMBL/GenBank/DDBJ databases">
        <title>The first chromosome-level gecko genome reveals the dynamic sex chromosomes of Neotropical dwarf geckos (Sphaerodactylidae: Sphaerodactylus).</title>
        <authorList>
            <person name="Pinto B.J."/>
            <person name="Keating S.E."/>
            <person name="Gamble T."/>
        </authorList>
    </citation>
    <scope>NUCLEOTIDE SEQUENCE</scope>
    <source>
        <strain evidence="1">TG3544</strain>
    </source>
</reference>
<evidence type="ECO:0000313" key="1">
    <source>
        <dbReference type="EMBL" id="KAH8005276.1"/>
    </source>
</evidence>
<gene>
    <name evidence="1" type="ORF">K3G42_025638</name>
</gene>
<protein>
    <submittedName>
        <fullName evidence="1">Uncharacterized protein</fullName>
    </submittedName>
</protein>
<accession>A0ACB8FIG5</accession>
<organism evidence="1 2">
    <name type="scientific">Sphaerodactylus townsendi</name>
    <dbReference type="NCBI Taxonomy" id="933632"/>
    <lineage>
        <taxon>Eukaryota</taxon>
        <taxon>Metazoa</taxon>
        <taxon>Chordata</taxon>
        <taxon>Craniata</taxon>
        <taxon>Vertebrata</taxon>
        <taxon>Euteleostomi</taxon>
        <taxon>Lepidosauria</taxon>
        <taxon>Squamata</taxon>
        <taxon>Bifurcata</taxon>
        <taxon>Gekkota</taxon>
        <taxon>Sphaerodactylidae</taxon>
        <taxon>Sphaerodactylus</taxon>
    </lineage>
</organism>
<name>A0ACB8FIG5_9SAUR</name>
<dbReference type="Proteomes" id="UP000827872">
    <property type="component" value="Linkage Group LG04"/>
</dbReference>
<evidence type="ECO:0000313" key="2">
    <source>
        <dbReference type="Proteomes" id="UP000827872"/>
    </source>
</evidence>
<proteinExistence type="predicted"/>
<dbReference type="EMBL" id="CM037617">
    <property type="protein sequence ID" value="KAH8005276.1"/>
    <property type="molecule type" value="Genomic_DNA"/>
</dbReference>